<keyword evidence="3 7" id="KW-0812">Transmembrane</keyword>
<comment type="similarity">
    <text evidence="2">Belongs to the TMEM45 family.</text>
</comment>
<evidence type="ECO:0000256" key="4">
    <source>
        <dbReference type="ARBA" id="ARBA00022989"/>
    </source>
</evidence>
<dbReference type="GO" id="GO:0016020">
    <property type="term" value="C:membrane"/>
    <property type="evidence" value="ECO:0007669"/>
    <property type="project" value="UniProtKB-SubCell"/>
</dbReference>
<evidence type="ECO:0000256" key="7">
    <source>
        <dbReference type="SAM" id="Phobius"/>
    </source>
</evidence>
<evidence type="ECO:0000256" key="1">
    <source>
        <dbReference type="ARBA" id="ARBA00004141"/>
    </source>
</evidence>
<evidence type="ECO:0000313" key="9">
    <source>
        <dbReference type="Proteomes" id="UP000050525"/>
    </source>
</evidence>
<evidence type="ECO:0000313" key="8">
    <source>
        <dbReference type="EMBL" id="KYO35744.1"/>
    </source>
</evidence>
<sequence length="138" mass="15820">MDYVVIRKEGETESETSSPRNRGLSDLPEVILEAVEDQGTNLDLKLCAASPTLNQTGFVLYSPWGEPGWDQADHGNIMFITMCFCWHYMGILLLVTFNYTIIYSCIKWKKCSAHREFGKLKFSRSSYTPLTATDHRER</sequence>
<proteinExistence type="inferred from homology"/>
<dbReference type="InterPro" id="IPR042127">
    <property type="entry name" value="TMEM45"/>
</dbReference>
<keyword evidence="5 7" id="KW-0472">Membrane</keyword>
<protein>
    <recommendedName>
        <fullName evidence="6">Transmembrane protein 45B</fullName>
    </recommendedName>
</protein>
<dbReference type="AlphaFoldDB" id="A0A151NG59"/>
<keyword evidence="4 7" id="KW-1133">Transmembrane helix</keyword>
<accession>A0A151NG59</accession>
<dbReference type="PANTHER" id="PTHR16007">
    <property type="entry name" value="EPIDIDYMAL MEMBRANE PROTEIN E9-RELATED"/>
    <property type="match status" value="1"/>
</dbReference>
<dbReference type="EMBL" id="AKHW03003120">
    <property type="protein sequence ID" value="KYO35744.1"/>
    <property type="molecule type" value="Genomic_DNA"/>
</dbReference>
<evidence type="ECO:0000256" key="5">
    <source>
        <dbReference type="ARBA" id="ARBA00023136"/>
    </source>
</evidence>
<name>A0A151NG59_ALLMI</name>
<evidence type="ECO:0000256" key="3">
    <source>
        <dbReference type="ARBA" id="ARBA00022692"/>
    </source>
</evidence>
<dbReference type="InterPro" id="IPR006904">
    <property type="entry name" value="DUF716"/>
</dbReference>
<organism evidence="8 9">
    <name type="scientific">Alligator mississippiensis</name>
    <name type="common">American alligator</name>
    <dbReference type="NCBI Taxonomy" id="8496"/>
    <lineage>
        <taxon>Eukaryota</taxon>
        <taxon>Metazoa</taxon>
        <taxon>Chordata</taxon>
        <taxon>Craniata</taxon>
        <taxon>Vertebrata</taxon>
        <taxon>Euteleostomi</taxon>
        <taxon>Archelosauria</taxon>
        <taxon>Archosauria</taxon>
        <taxon>Crocodylia</taxon>
        <taxon>Alligatoridae</taxon>
        <taxon>Alligatorinae</taxon>
        <taxon>Alligator</taxon>
    </lineage>
</organism>
<dbReference type="Proteomes" id="UP000050525">
    <property type="component" value="Unassembled WGS sequence"/>
</dbReference>
<keyword evidence="9" id="KW-1185">Reference proteome</keyword>
<evidence type="ECO:0000256" key="6">
    <source>
        <dbReference type="ARBA" id="ARBA00039264"/>
    </source>
</evidence>
<comment type="caution">
    <text evidence="8">The sequence shown here is derived from an EMBL/GenBank/DDBJ whole genome shotgun (WGS) entry which is preliminary data.</text>
</comment>
<gene>
    <name evidence="8" type="ORF">Y1Q_0010179</name>
</gene>
<comment type="subcellular location">
    <subcellularLocation>
        <location evidence="1">Membrane</location>
        <topology evidence="1">Multi-pass membrane protein</topology>
    </subcellularLocation>
</comment>
<dbReference type="PANTHER" id="PTHR16007:SF59">
    <property type="entry name" value="TRANSMEMBRANE PROTEIN 45B"/>
    <property type="match status" value="1"/>
</dbReference>
<reference evidence="8 9" key="1">
    <citation type="journal article" date="2012" name="Genome Biol.">
        <title>Sequencing three crocodilian genomes to illuminate the evolution of archosaurs and amniotes.</title>
        <authorList>
            <person name="St John J.A."/>
            <person name="Braun E.L."/>
            <person name="Isberg S.R."/>
            <person name="Miles L.G."/>
            <person name="Chong A.Y."/>
            <person name="Gongora J."/>
            <person name="Dalzell P."/>
            <person name="Moran C."/>
            <person name="Bed'hom B."/>
            <person name="Abzhanov A."/>
            <person name="Burgess S.C."/>
            <person name="Cooksey A.M."/>
            <person name="Castoe T.A."/>
            <person name="Crawford N.G."/>
            <person name="Densmore L.D."/>
            <person name="Drew J.C."/>
            <person name="Edwards S.V."/>
            <person name="Faircloth B.C."/>
            <person name="Fujita M.K."/>
            <person name="Greenwold M.J."/>
            <person name="Hoffmann F.G."/>
            <person name="Howard J.M."/>
            <person name="Iguchi T."/>
            <person name="Janes D.E."/>
            <person name="Khan S.Y."/>
            <person name="Kohno S."/>
            <person name="de Koning A.J."/>
            <person name="Lance S.L."/>
            <person name="McCarthy F.M."/>
            <person name="McCormack J.E."/>
            <person name="Merchant M.E."/>
            <person name="Peterson D.G."/>
            <person name="Pollock D.D."/>
            <person name="Pourmand N."/>
            <person name="Raney B.J."/>
            <person name="Roessler K.A."/>
            <person name="Sanford J.R."/>
            <person name="Sawyer R.H."/>
            <person name="Schmidt C.J."/>
            <person name="Triplett E.W."/>
            <person name="Tuberville T.D."/>
            <person name="Venegas-Anaya M."/>
            <person name="Howard J.T."/>
            <person name="Jarvis E.D."/>
            <person name="Guillette L.J.Jr."/>
            <person name="Glenn T.C."/>
            <person name="Green R.E."/>
            <person name="Ray D.A."/>
        </authorList>
    </citation>
    <scope>NUCLEOTIDE SEQUENCE [LARGE SCALE GENOMIC DNA]</scope>
    <source>
        <strain evidence="8">KSC_2009_1</strain>
    </source>
</reference>
<evidence type="ECO:0000256" key="2">
    <source>
        <dbReference type="ARBA" id="ARBA00006948"/>
    </source>
</evidence>
<dbReference type="Pfam" id="PF04819">
    <property type="entry name" value="DUF716"/>
    <property type="match status" value="1"/>
</dbReference>
<feature type="transmembrane region" description="Helical" evidence="7">
    <location>
        <begin position="86"/>
        <end position="106"/>
    </location>
</feature>